<dbReference type="InterPro" id="IPR016024">
    <property type="entry name" value="ARM-type_fold"/>
</dbReference>
<reference evidence="2 3" key="1">
    <citation type="submission" date="2017-08" db="EMBL/GenBank/DDBJ databases">
        <title>Acidophilic green algal genome provides insights into adaptation to an acidic environment.</title>
        <authorList>
            <person name="Hirooka S."/>
            <person name="Hirose Y."/>
            <person name="Kanesaki Y."/>
            <person name="Higuchi S."/>
            <person name="Fujiwara T."/>
            <person name="Onuma R."/>
            <person name="Era A."/>
            <person name="Ohbayashi R."/>
            <person name="Uzuka A."/>
            <person name="Nozaki H."/>
            <person name="Yoshikawa H."/>
            <person name="Miyagishima S.Y."/>
        </authorList>
    </citation>
    <scope>NUCLEOTIDE SEQUENCE [LARGE SCALE GENOMIC DNA]</scope>
    <source>
        <strain evidence="2 3">NIES-2499</strain>
    </source>
</reference>
<dbReference type="OrthoDB" id="549636at2759"/>
<feature type="compositionally biased region" description="Gly residues" evidence="1">
    <location>
        <begin position="1920"/>
        <end position="1934"/>
    </location>
</feature>
<dbReference type="InterPro" id="IPR011989">
    <property type="entry name" value="ARM-like"/>
</dbReference>
<feature type="compositionally biased region" description="Polar residues" evidence="1">
    <location>
        <begin position="1852"/>
        <end position="1865"/>
    </location>
</feature>
<dbReference type="PANTHER" id="PTHR46043">
    <property type="entry name" value="ARM REPEAT SUPERFAMILY PROTEIN"/>
    <property type="match status" value="1"/>
</dbReference>
<keyword evidence="3" id="KW-1185">Reference proteome</keyword>
<dbReference type="Gene3D" id="1.25.10.10">
    <property type="entry name" value="Leucine-rich Repeat Variant"/>
    <property type="match status" value="6"/>
</dbReference>
<sequence length="1943" mass="205165">MSGKKGPCLPSRKQGHFNNEVLTTQQVAEQAASLLTDYLDKGHWSSLALLFEVLNAFIDNWPTNAFYLAAVELASIAAGALQRCPKLAPARPWLQAAAFGMLLRLLKTDERTLHHVLNRKTLSVLISAMSLGGPSGPMLARQNAAAVILFLSRHNRSCKEALVDSGALPVLVLLLHDLPSICDLNLVQDALWSVINLAEVLSYRTSSTATSADITESLPPSCVELVKALGPLIHVYQLPEAQEISHMLALVIRSLHVLLTGDDESKEALRAMGAVRSLVTLIRTSRELDVQDLQEHETGLRHSADGKMAAASILSKAGLSAAGQAGWSQRFEMEKLLLKAQTEGPERYHTHTNGGSSKEMDVLLKNVSPWQRFLAALILRAVLEESNSENGTNFIMNDHGQEAKSDDAAQLNGEITQEILESETPSKSLYLSPCSSLPSYGLLLSLLPFSLSKSAEPMCPLREAVATLRALLSDSPDNQAEAVQEGVVSALVHLLATADISLAWQACEVVSTLGPQYSEQLLQAGAAEELALLLQESADALHLLTVQRQLHQRMSGLGPTQHAPSPLQPEIEGDTLQMWRANGRQLQDQYKKKKARIQLVGRQAPLNFQTYSSSKSCMYAAGHGTATFCDYCVPSSVIKALLRISNEKITVATRGEGSSKEYMRIGSLAERFADTGGVYTLFLLLHHEVAGVAHSKLASSAISLLNLVLESSAWSQDDVRQVRGLSVLTSLLSSLLRPGVADIYQLRVSVCMAIKAVIQGNPANRLLAREQNLFSPLIQLLRMALGMPTSIPSPLSTSVSTDGQHIRTSTISVQKQASKRTMIALTGEAMASNLLDAEEQVAVAAMETLSACLPGSSGNQEALVALGGTKLLYDLLMSNGHTPATYAAAIQLLVALCECNVNAQLVVTGSGLLGRIGQFPQGSGYAGPLAASYCMLISQLLRFGPSDSKSRILATGGLSTLLFILSHRPADHATAEAAGVLRLLLASGDVDLQNEVAAQGGGLYAVFDLTANWHGPITHAVLQLLPAMAKDNTYVKNMARQGGLISLLMAVMKGCTSTHASTAVHAARALTCLVQSNHANQDKVAEEGGIEIIADLLEGIIAPIQHSLESLAMAGQGDGEAAMMTNTSNKAGLHTDSKEASSYHGMSVGSPQATAVMQSLVAGDSRSVLSVGSLRRGRVSGTGGGMKMLHNPGQLAAHQNESVSTLGGTLSGAVMNPDVLDALFALLGALVEFNDTNQQTARESGCLTLLLHLLRSVSSVPISPDDLARARLIPAVASACYALARLVQDCPESQLRLAGGGGDDLDPILFNLLSFNDPLVALEASKTMEYILCDGRDMTEHESDTVKALVRVLYTRGDAEQAQSGASTQQAQSGGVIEGNFKKAVDAAFGVSDPVSPFLVKEAADVLQRITEAAAAALHEPSDLEHIDAVAEATGAGSVNRRGVMESATTLSFLPGFKGSSQPTASSHTLHQKPVGDVLRVGMAPAEGSDSASTRNTKNAAAPNLLLQPIPASFEMNLRADAGRDSPASQASHEASRTSFKMTASGTGVAAASGAGDDVAQQQVETSKRWQRLVGRSAPAFQAVSSTLSEGPWKAVKLQVSWILFLLSVRSQSNRELILRLRRTTLLPLIQQLENAAASQLSLLQALDMQQELKSKEAVAPRRVPGVVGSLSPALLLKGRGHKSIQSERFANPSKTDVDHLPVSTPALESLNSVSSVRSIVAAVTEPATSDVSAQVLADDCEGSYPQQASSITVPPVLSDIEGLHSSVILEQRLSSVTNGIDLDTNEDGVDAAAANDSIMSHHNTVHPSIVSQNMSASAENSRQDVMTGPGTDLDSMKAQGVTSMIGRSDPISPSTFPSPSQENTLALARSGSAGSHTGAGGSPMNRKSVMSDEEDWELSMIRQEVAMLASRSGVNAATGAGGGGGGGGSGGVKTGLTPRRNG</sequence>
<organism evidence="2 3">
    <name type="scientific">Chlamydomonas eustigma</name>
    <dbReference type="NCBI Taxonomy" id="1157962"/>
    <lineage>
        <taxon>Eukaryota</taxon>
        <taxon>Viridiplantae</taxon>
        <taxon>Chlorophyta</taxon>
        <taxon>core chlorophytes</taxon>
        <taxon>Chlorophyceae</taxon>
        <taxon>CS clade</taxon>
        <taxon>Chlamydomonadales</taxon>
        <taxon>Chlamydomonadaceae</taxon>
        <taxon>Chlamydomonas</taxon>
    </lineage>
</organism>
<dbReference type="SUPFAM" id="SSF48371">
    <property type="entry name" value="ARM repeat"/>
    <property type="match status" value="3"/>
</dbReference>
<dbReference type="STRING" id="1157962.A0A250XGJ1"/>
<name>A0A250XGJ1_9CHLO</name>
<gene>
    <name evidence="2" type="ORF">CEUSTIGMA_g9615.t1</name>
</gene>
<feature type="region of interest" description="Disordered" evidence="1">
    <location>
        <begin position="1916"/>
        <end position="1943"/>
    </location>
</feature>
<protein>
    <recommendedName>
        <fullName evidence="4">Armadillo-type fold</fullName>
    </recommendedName>
</protein>
<feature type="region of interest" description="Disordered" evidence="1">
    <location>
        <begin position="1814"/>
        <end position="1895"/>
    </location>
</feature>
<dbReference type="PANTHER" id="PTHR46043:SF13">
    <property type="entry name" value="ARM REPEAT SUPERFAMILY PROTEIN"/>
    <property type="match status" value="1"/>
</dbReference>
<evidence type="ECO:0008006" key="4">
    <source>
        <dbReference type="Google" id="ProtNLM"/>
    </source>
</evidence>
<dbReference type="Proteomes" id="UP000232323">
    <property type="component" value="Unassembled WGS sequence"/>
</dbReference>
<feature type="compositionally biased region" description="Polar residues" evidence="1">
    <location>
        <begin position="1527"/>
        <end position="1542"/>
    </location>
</feature>
<dbReference type="EMBL" id="BEGY01000076">
    <property type="protein sequence ID" value="GAX82187.1"/>
    <property type="molecule type" value="Genomic_DNA"/>
</dbReference>
<evidence type="ECO:0000256" key="1">
    <source>
        <dbReference type="SAM" id="MobiDB-lite"/>
    </source>
</evidence>
<dbReference type="InterPro" id="IPR000225">
    <property type="entry name" value="Armadillo"/>
</dbReference>
<comment type="caution">
    <text evidence="2">The sequence shown here is derived from an EMBL/GenBank/DDBJ whole genome shotgun (WGS) entry which is preliminary data.</text>
</comment>
<evidence type="ECO:0000313" key="3">
    <source>
        <dbReference type="Proteomes" id="UP000232323"/>
    </source>
</evidence>
<accession>A0A250XGJ1</accession>
<feature type="compositionally biased region" description="Polar residues" evidence="1">
    <location>
        <begin position="1814"/>
        <end position="1825"/>
    </location>
</feature>
<feature type="region of interest" description="Disordered" evidence="1">
    <location>
        <begin position="1522"/>
        <end position="1542"/>
    </location>
</feature>
<proteinExistence type="predicted"/>
<dbReference type="SMART" id="SM00185">
    <property type="entry name" value="ARM"/>
    <property type="match status" value="7"/>
</dbReference>
<evidence type="ECO:0000313" key="2">
    <source>
        <dbReference type="EMBL" id="GAX82187.1"/>
    </source>
</evidence>